<dbReference type="PANTHER" id="PTHR37928">
    <property type="entry name" value="CFEM DOMAIN PROTEIN (AFU_ORTHOLOGUE AFUA_6G14090)"/>
    <property type="match status" value="1"/>
</dbReference>
<keyword evidence="10 15" id="KW-0408">Iron</keyword>
<dbReference type="EMBL" id="CAJPDT010000056">
    <property type="protein sequence ID" value="CAF9930166.1"/>
    <property type="molecule type" value="Genomic_DNA"/>
</dbReference>
<evidence type="ECO:0000256" key="3">
    <source>
        <dbReference type="ARBA" id="ARBA00010031"/>
    </source>
</evidence>
<gene>
    <name evidence="18" type="ORF">IMSHALPRED_008097</name>
</gene>
<protein>
    <recommendedName>
        <fullName evidence="17">CFEM domain-containing protein</fullName>
    </recommendedName>
</protein>
<dbReference type="Proteomes" id="UP000664534">
    <property type="component" value="Unassembled WGS sequence"/>
</dbReference>
<evidence type="ECO:0000256" key="4">
    <source>
        <dbReference type="ARBA" id="ARBA00022475"/>
    </source>
</evidence>
<feature type="disulfide bond" evidence="15">
    <location>
        <begin position="34"/>
        <end position="74"/>
    </location>
</feature>
<dbReference type="GO" id="GO:0005576">
    <property type="term" value="C:extracellular region"/>
    <property type="evidence" value="ECO:0007669"/>
    <property type="project" value="UniProtKB-SubCell"/>
</dbReference>
<proteinExistence type="inferred from homology"/>
<evidence type="ECO:0000256" key="6">
    <source>
        <dbReference type="ARBA" id="ARBA00022617"/>
    </source>
</evidence>
<evidence type="ECO:0000259" key="17">
    <source>
        <dbReference type="PROSITE" id="PS52012"/>
    </source>
</evidence>
<keyword evidence="12 15" id="KW-1015">Disulfide bond</keyword>
<dbReference type="InterPro" id="IPR008427">
    <property type="entry name" value="Extracellular_membr_CFEM_dom"/>
</dbReference>
<keyword evidence="4" id="KW-1003">Cell membrane</keyword>
<dbReference type="GO" id="GO:0046872">
    <property type="term" value="F:metal ion binding"/>
    <property type="evidence" value="ECO:0007669"/>
    <property type="project" value="UniProtKB-UniRule"/>
</dbReference>
<evidence type="ECO:0000313" key="19">
    <source>
        <dbReference type="Proteomes" id="UP000664534"/>
    </source>
</evidence>
<evidence type="ECO:0000256" key="13">
    <source>
        <dbReference type="ARBA" id="ARBA00023180"/>
    </source>
</evidence>
<evidence type="ECO:0000256" key="2">
    <source>
        <dbReference type="ARBA" id="ARBA00004613"/>
    </source>
</evidence>
<evidence type="ECO:0000256" key="9">
    <source>
        <dbReference type="ARBA" id="ARBA00022729"/>
    </source>
</evidence>
<keyword evidence="14" id="KW-0449">Lipoprotein</keyword>
<comment type="similarity">
    <text evidence="3">Belongs to the RBT5 family.</text>
</comment>
<dbReference type="PANTHER" id="PTHR37928:SF2">
    <property type="entry name" value="GPI ANCHORED CFEM DOMAIN PROTEIN (AFU_ORTHOLOGUE AFUA_6G10580)"/>
    <property type="match status" value="1"/>
</dbReference>
<dbReference type="SMART" id="SM00747">
    <property type="entry name" value="CFEM"/>
    <property type="match status" value="1"/>
</dbReference>
<keyword evidence="6 15" id="KW-0349">Heme</keyword>
<dbReference type="OrthoDB" id="3065412at2759"/>
<dbReference type="InterPro" id="IPR051735">
    <property type="entry name" value="CFEM_domain"/>
</dbReference>
<evidence type="ECO:0000256" key="1">
    <source>
        <dbReference type="ARBA" id="ARBA00004609"/>
    </source>
</evidence>
<evidence type="ECO:0000256" key="11">
    <source>
        <dbReference type="ARBA" id="ARBA00023136"/>
    </source>
</evidence>
<evidence type="ECO:0000256" key="5">
    <source>
        <dbReference type="ARBA" id="ARBA00022525"/>
    </source>
</evidence>
<feature type="disulfide bond" evidence="15">
    <location>
        <begin position="48"/>
        <end position="55"/>
    </location>
</feature>
<comment type="subcellular location">
    <subcellularLocation>
        <location evidence="1">Cell membrane</location>
        <topology evidence="1">Lipid-anchor</topology>
        <topology evidence="1">GPI-anchor</topology>
    </subcellularLocation>
    <subcellularLocation>
        <location evidence="2">Secreted</location>
    </subcellularLocation>
</comment>
<sequence length="192" mass="18742">MKYSITALALLAAPFASASGLDARASQLTELPPCAQAATQSGISATGCEISDFACICGNSQFVTSLHNIIETKCSVADQQVTLAFAADVCDAVGVTLNISSPSATTSSAVLATTSAAVPSASESAGAASSSASAPASAATPSAPYAFANGSSSLNGTNATIPFTGDAAERTAIGYQLAGTALSIAVVMGCFL</sequence>
<evidence type="ECO:0000256" key="8">
    <source>
        <dbReference type="ARBA" id="ARBA00022723"/>
    </source>
</evidence>
<keyword evidence="19" id="KW-1185">Reference proteome</keyword>
<feature type="chain" id="PRO_5034005254" description="CFEM domain-containing protein" evidence="16">
    <location>
        <begin position="21"/>
        <end position="192"/>
    </location>
</feature>
<keyword evidence="11" id="KW-0472">Membrane</keyword>
<dbReference type="GO" id="GO:0005886">
    <property type="term" value="C:plasma membrane"/>
    <property type="evidence" value="ECO:0007669"/>
    <property type="project" value="UniProtKB-SubCell"/>
</dbReference>
<feature type="binding site" description="axial binding residue" evidence="15">
    <location>
        <position position="52"/>
    </location>
    <ligand>
        <name>heme</name>
        <dbReference type="ChEBI" id="CHEBI:30413"/>
    </ligand>
    <ligandPart>
        <name>Fe</name>
        <dbReference type="ChEBI" id="CHEBI:18248"/>
    </ligandPart>
</feature>
<evidence type="ECO:0000313" key="18">
    <source>
        <dbReference type="EMBL" id="CAF9930166.1"/>
    </source>
</evidence>
<evidence type="ECO:0000256" key="16">
    <source>
        <dbReference type="SAM" id="SignalP"/>
    </source>
</evidence>
<organism evidence="18 19">
    <name type="scientific">Imshaugia aleurites</name>
    <dbReference type="NCBI Taxonomy" id="172621"/>
    <lineage>
        <taxon>Eukaryota</taxon>
        <taxon>Fungi</taxon>
        <taxon>Dikarya</taxon>
        <taxon>Ascomycota</taxon>
        <taxon>Pezizomycotina</taxon>
        <taxon>Lecanoromycetes</taxon>
        <taxon>OSLEUM clade</taxon>
        <taxon>Lecanoromycetidae</taxon>
        <taxon>Lecanorales</taxon>
        <taxon>Lecanorineae</taxon>
        <taxon>Parmeliaceae</taxon>
        <taxon>Imshaugia</taxon>
    </lineage>
</organism>
<evidence type="ECO:0000256" key="15">
    <source>
        <dbReference type="PROSITE-ProRule" id="PRU01356"/>
    </source>
</evidence>
<keyword evidence="5" id="KW-0964">Secreted</keyword>
<evidence type="ECO:0000256" key="10">
    <source>
        <dbReference type="ARBA" id="ARBA00023004"/>
    </source>
</evidence>
<dbReference type="AlphaFoldDB" id="A0A8H3FSW6"/>
<reference evidence="18" key="1">
    <citation type="submission" date="2021-03" db="EMBL/GenBank/DDBJ databases">
        <authorList>
            <person name="Tagirdzhanova G."/>
        </authorList>
    </citation>
    <scope>NUCLEOTIDE SEQUENCE</scope>
</reference>
<feature type="domain" description="CFEM" evidence="17">
    <location>
        <begin position="1"/>
        <end position="117"/>
    </location>
</feature>
<name>A0A8H3FSW6_9LECA</name>
<keyword evidence="8 15" id="KW-0479">Metal-binding</keyword>
<comment type="caution">
    <text evidence="15">Lacks conserved residue(s) required for the propagation of feature annotation.</text>
</comment>
<comment type="caution">
    <text evidence="18">The sequence shown here is derived from an EMBL/GenBank/DDBJ whole genome shotgun (WGS) entry which is preliminary data.</text>
</comment>
<keyword evidence="7" id="KW-0336">GPI-anchor</keyword>
<feature type="signal peptide" evidence="16">
    <location>
        <begin position="1"/>
        <end position="20"/>
    </location>
</feature>
<evidence type="ECO:0000256" key="7">
    <source>
        <dbReference type="ARBA" id="ARBA00022622"/>
    </source>
</evidence>
<keyword evidence="13" id="KW-0325">Glycoprotein</keyword>
<accession>A0A8H3FSW6</accession>
<keyword evidence="9 16" id="KW-0732">Signal</keyword>
<dbReference type="GO" id="GO:0098552">
    <property type="term" value="C:side of membrane"/>
    <property type="evidence" value="ECO:0007669"/>
    <property type="project" value="UniProtKB-KW"/>
</dbReference>
<evidence type="ECO:0000256" key="12">
    <source>
        <dbReference type="ARBA" id="ARBA00023157"/>
    </source>
</evidence>
<evidence type="ECO:0000256" key="14">
    <source>
        <dbReference type="ARBA" id="ARBA00023288"/>
    </source>
</evidence>
<dbReference type="PROSITE" id="PS52012">
    <property type="entry name" value="CFEM"/>
    <property type="match status" value="1"/>
</dbReference>
<dbReference type="Pfam" id="PF05730">
    <property type="entry name" value="CFEM"/>
    <property type="match status" value="1"/>
</dbReference>
<feature type="disulfide bond" evidence="15">
    <location>
        <begin position="57"/>
        <end position="90"/>
    </location>
</feature>